<dbReference type="GeneID" id="81361081"/>
<accession>A0A9W9EZS8</accession>
<organism evidence="1 2">
    <name type="scientific">Penicillium argentinense</name>
    <dbReference type="NCBI Taxonomy" id="1131581"/>
    <lineage>
        <taxon>Eukaryota</taxon>
        <taxon>Fungi</taxon>
        <taxon>Dikarya</taxon>
        <taxon>Ascomycota</taxon>
        <taxon>Pezizomycotina</taxon>
        <taxon>Eurotiomycetes</taxon>
        <taxon>Eurotiomycetidae</taxon>
        <taxon>Eurotiales</taxon>
        <taxon>Aspergillaceae</taxon>
        <taxon>Penicillium</taxon>
    </lineage>
</organism>
<dbReference type="Proteomes" id="UP001149074">
    <property type="component" value="Unassembled WGS sequence"/>
</dbReference>
<sequence length="66" mass="7678">MCVDEEWWIETRVRSECTAICMKLEDSADPVVLRLLEFPAQSCGYLLNHVQERNAIQALFDTNVEF</sequence>
<reference evidence="1" key="1">
    <citation type="submission" date="2022-11" db="EMBL/GenBank/DDBJ databases">
        <authorList>
            <person name="Petersen C."/>
        </authorList>
    </citation>
    <scope>NUCLEOTIDE SEQUENCE</scope>
    <source>
        <strain evidence="1">IBT 30761</strain>
    </source>
</reference>
<gene>
    <name evidence="1" type="ORF">N7532_009611</name>
</gene>
<dbReference type="EMBL" id="JAPQKI010000009">
    <property type="protein sequence ID" value="KAJ5090927.1"/>
    <property type="molecule type" value="Genomic_DNA"/>
</dbReference>
<dbReference type="AlphaFoldDB" id="A0A9W9EZS8"/>
<evidence type="ECO:0000313" key="1">
    <source>
        <dbReference type="EMBL" id="KAJ5090927.1"/>
    </source>
</evidence>
<reference evidence="1" key="2">
    <citation type="journal article" date="2023" name="IMA Fungus">
        <title>Comparative genomic study of the Penicillium genus elucidates a diverse pangenome and 15 lateral gene transfer events.</title>
        <authorList>
            <person name="Petersen C."/>
            <person name="Sorensen T."/>
            <person name="Nielsen M.R."/>
            <person name="Sondergaard T.E."/>
            <person name="Sorensen J.L."/>
            <person name="Fitzpatrick D.A."/>
            <person name="Frisvad J.C."/>
            <person name="Nielsen K.L."/>
        </authorList>
    </citation>
    <scope>NUCLEOTIDE SEQUENCE</scope>
    <source>
        <strain evidence="1">IBT 30761</strain>
    </source>
</reference>
<dbReference type="OrthoDB" id="416217at2759"/>
<dbReference type="RefSeq" id="XP_056472908.1">
    <property type="nucleotide sequence ID" value="XM_056622102.1"/>
</dbReference>
<proteinExistence type="predicted"/>
<comment type="caution">
    <text evidence="1">The sequence shown here is derived from an EMBL/GenBank/DDBJ whole genome shotgun (WGS) entry which is preliminary data.</text>
</comment>
<keyword evidence="2" id="KW-1185">Reference proteome</keyword>
<evidence type="ECO:0000313" key="2">
    <source>
        <dbReference type="Proteomes" id="UP001149074"/>
    </source>
</evidence>
<name>A0A9W9EZS8_9EURO</name>
<protein>
    <submittedName>
        <fullName evidence="1">Uncharacterized protein</fullName>
    </submittedName>
</protein>